<evidence type="ECO:0000259" key="1">
    <source>
        <dbReference type="Pfam" id="PF13020"/>
    </source>
</evidence>
<geneLocation type="plasmid" evidence="2 3">
    <name>p1</name>
</geneLocation>
<name>A0ABX8GDT3_EXIAC</name>
<keyword evidence="3" id="KW-1185">Reference proteome</keyword>
<keyword evidence="2" id="KW-0614">Plasmid</keyword>
<evidence type="ECO:0000313" key="2">
    <source>
        <dbReference type="EMBL" id="QWB31808.1"/>
    </source>
</evidence>
<protein>
    <submittedName>
        <fullName evidence="2">DUF3883 domain-containing protein</fullName>
    </submittedName>
</protein>
<dbReference type="RefSeq" id="WP_214813912.1">
    <property type="nucleotide sequence ID" value="NZ_CP075898.1"/>
</dbReference>
<dbReference type="GeneID" id="88813379"/>
<feature type="domain" description="Protein NO VEIN C-terminal" evidence="1">
    <location>
        <begin position="33"/>
        <end position="98"/>
    </location>
</feature>
<evidence type="ECO:0000313" key="3">
    <source>
        <dbReference type="Proteomes" id="UP000679498"/>
    </source>
</evidence>
<sequence length="158" mass="18164">MSKVLNREQSGNFAESLVFYKLLSLGYVVKFATKNQRGYDLTIERQNNQINKIEVKHIQYTGSSSSDSFKLSRNQAENKAFDFLILVISDCSKNQRISKINFYVFTYPEINLILDSKNKAYKNSKSSIPRNYTFNLNSKGDSLAGNSLKKHFSHWGKI</sequence>
<dbReference type="InterPro" id="IPR024975">
    <property type="entry name" value="NOV_C"/>
</dbReference>
<dbReference type="EMBL" id="CP075898">
    <property type="protein sequence ID" value="QWB31808.1"/>
    <property type="molecule type" value="Genomic_DNA"/>
</dbReference>
<gene>
    <name evidence="2" type="ORF">KKI46_16885</name>
</gene>
<dbReference type="Pfam" id="PF13020">
    <property type="entry name" value="NOV_C"/>
    <property type="match status" value="1"/>
</dbReference>
<dbReference type="InterPro" id="IPR011856">
    <property type="entry name" value="tRNA_endonuc-like_dom_sf"/>
</dbReference>
<proteinExistence type="predicted"/>
<accession>A0ABX8GDT3</accession>
<dbReference type="Proteomes" id="UP000679498">
    <property type="component" value="Plasmid p1"/>
</dbReference>
<dbReference type="Gene3D" id="3.40.1350.10">
    <property type="match status" value="1"/>
</dbReference>
<reference evidence="2 3" key="1">
    <citation type="submission" date="2021-05" db="EMBL/GenBank/DDBJ databases">
        <title>Biocontrol using Exiguobacterium acetylicum SI17 against litchi downy blight caused by Peronophythora litchii.</title>
        <authorList>
            <person name="Zheng L."/>
        </authorList>
    </citation>
    <scope>NUCLEOTIDE SEQUENCE [LARGE SCALE GENOMIC DNA]</scope>
    <source>
        <strain evidence="2 3">SI17</strain>
        <plasmid evidence="2 3">p1</plasmid>
    </source>
</reference>
<organism evidence="2 3">
    <name type="scientific">Exiguobacterium acetylicum</name>
    <name type="common">Brevibacterium acetylicum</name>
    <dbReference type="NCBI Taxonomy" id="41170"/>
    <lineage>
        <taxon>Bacteria</taxon>
        <taxon>Bacillati</taxon>
        <taxon>Bacillota</taxon>
        <taxon>Bacilli</taxon>
        <taxon>Bacillales</taxon>
        <taxon>Bacillales Family XII. Incertae Sedis</taxon>
        <taxon>Exiguobacterium</taxon>
    </lineage>
</organism>